<sequence>MCLSFRHILCVVLLGSVNAQDSTENLILLEDTHQEISRNYNNTHTMSLYPNASLTIQGDLSNSGTIHLESGASINVNGSFTHTGTGKMEFFGTSNHQFGFLSAESITLDSSSSILLNPRMVLFGEYEYTLLSSTTNPIIDNGVNIELETSSYTPYIALTHGLSDDRKSMFVSFELTETAKNTDLSTLNSATFATLSSYNQALLSYLKNHNQAFGVGVVSAFLSDKSSQNVAELTQALYKTQNETYDQALYDAMNMSWIGSNAQVALRLNQRADTSQSSDADIWVDLSVGASSFGTRMQNLFGFHGGVDKRFGDHVVLGVALGYMRGASEITQAFNYNAQYLFTNLYGRIFDTHHELDMSMYGMVHFSQMSRHFGLWGFDSVQQSAYNPHALGAKVSYGYVFHLSHAPKPMHFIKPVVGFNAYYSHQPTFKESGTLPVHTSAVDLFYQTLEFGMEYRFKGVGGNYLYIRPSYEALVSSSQNTAYTQIVDSALPIAQNAFVLPRGFVNLVVGGEIVYKENLHFSLNASYKQAMDAQDGYHNAVRMNMVSFWGGARFGF</sequence>
<dbReference type="Gene3D" id="2.40.128.130">
    <property type="entry name" value="Autotransporter beta-domain"/>
    <property type="match status" value="1"/>
</dbReference>
<dbReference type="InterPro" id="IPR005546">
    <property type="entry name" value="Autotransporte_beta"/>
</dbReference>
<evidence type="ECO:0000259" key="1">
    <source>
        <dbReference type="PROSITE" id="PS51208"/>
    </source>
</evidence>
<name>A0A3D8IQM9_9HELI</name>
<organism evidence="2 3">
    <name type="scientific">Helicobacter equorum</name>
    <dbReference type="NCBI Taxonomy" id="361872"/>
    <lineage>
        <taxon>Bacteria</taxon>
        <taxon>Pseudomonadati</taxon>
        <taxon>Campylobacterota</taxon>
        <taxon>Epsilonproteobacteria</taxon>
        <taxon>Campylobacterales</taxon>
        <taxon>Helicobacteraceae</taxon>
        <taxon>Helicobacter</taxon>
    </lineage>
</organism>
<dbReference type="Pfam" id="PF03797">
    <property type="entry name" value="Autotransporter"/>
    <property type="match status" value="1"/>
</dbReference>
<dbReference type="InterPro" id="IPR036709">
    <property type="entry name" value="Autotransporte_beta_dom_sf"/>
</dbReference>
<dbReference type="Proteomes" id="UP000256514">
    <property type="component" value="Unassembled WGS sequence"/>
</dbReference>
<gene>
    <name evidence="2" type="ORF">CQA54_04720</name>
</gene>
<dbReference type="RefSeq" id="WP_115571000.1">
    <property type="nucleotide sequence ID" value="NZ_NXLT01000003.1"/>
</dbReference>
<reference evidence="2 3" key="1">
    <citation type="submission" date="2018-04" db="EMBL/GenBank/DDBJ databases">
        <title>Novel Campyloabacter and Helicobacter Species and Strains.</title>
        <authorList>
            <person name="Mannion A.J."/>
            <person name="Shen Z."/>
            <person name="Fox J.G."/>
        </authorList>
    </citation>
    <scope>NUCLEOTIDE SEQUENCE [LARGE SCALE GENOMIC DNA]</scope>
    <source>
        <strain evidence="2 3">MIT 12-6600</strain>
    </source>
</reference>
<dbReference type="OrthoDB" id="5328576at2"/>
<dbReference type="SUPFAM" id="SSF103515">
    <property type="entry name" value="Autotransporter"/>
    <property type="match status" value="1"/>
</dbReference>
<dbReference type="PROSITE" id="PS51208">
    <property type="entry name" value="AUTOTRANSPORTER"/>
    <property type="match status" value="1"/>
</dbReference>
<comment type="caution">
    <text evidence="2">The sequence shown here is derived from an EMBL/GenBank/DDBJ whole genome shotgun (WGS) entry which is preliminary data.</text>
</comment>
<evidence type="ECO:0000313" key="3">
    <source>
        <dbReference type="Proteomes" id="UP000256514"/>
    </source>
</evidence>
<dbReference type="EMBL" id="NXLT01000003">
    <property type="protein sequence ID" value="RDU67280.1"/>
    <property type="molecule type" value="Genomic_DNA"/>
</dbReference>
<dbReference type="SMART" id="SM00869">
    <property type="entry name" value="Autotransporter"/>
    <property type="match status" value="1"/>
</dbReference>
<keyword evidence="3" id="KW-1185">Reference proteome</keyword>
<proteinExistence type="predicted"/>
<accession>A0A3D8IQM9</accession>
<dbReference type="AlphaFoldDB" id="A0A3D8IQM9"/>
<protein>
    <recommendedName>
        <fullName evidence="1">Autotransporter domain-containing protein</fullName>
    </recommendedName>
</protein>
<feature type="domain" description="Autotransporter" evidence="1">
    <location>
        <begin position="275"/>
        <end position="549"/>
    </location>
</feature>
<evidence type="ECO:0000313" key="2">
    <source>
        <dbReference type="EMBL" id="RDU67280.1"/>
    </source>
</evidence>